<sequence>MNEAQTVSALSALAHAQRLRVFRALVIAGPEGLTPSVMAEQLDVARSALSFHLKELTHASLITVEQQGRNLIYRADFSQMNGLLGYLTEHCCRGAVCEVTTSPDFSRSCTSC</sequence>
<name>A0A7W9TRC3_CASDE</name>
<dbReference type="InterPro" id="IPR001845">
    <property type="entry name" value="HTH_ArsR_DNA-bd_dom"/>
</dbReference>
<dbReference type="PRINTS" id="PR00778">
    <property type="entry name" value="HTHARSR"/>
</dbReference>
<dbReference type="InterPro" id="IPR051011">
    <property type="entry name" value="Metal_resp_trans_reg"/>
</dbReference>
<dbReference type="Gene3D" id="1.10.10.10">
    <property type="entry name" value="Winged helix-like DNA-binding domain superfamily/Winged helix DNA-binding domain"/>
    <property type="match status" value="1"/>
</dbReference>
<dbReference type="Pfam" id="PF12840">
    <property type="entry name" value="HTH_20"/>
    <property type="match status" value="1"/>
</dbReference>
<organism evidence="5 6">
    <name type="scientific">Castellaniella defragrans</name>
    <name type="common">Alcaligenes defragrans</name>
    <dbReference type="NCBI Taxonomy" id="75697"/>
    <lineage>
        <taxon>Bacteria</taxon>
        <taxon>Pseudomonadati</taxon>
        <taxon>Pseudomonadota</taxon>
        <taxon>Betaproteobacteria</taxon>
        <taxon>Burkholderiales</taxon>
        <taxon>Alcaligenaceae</taxon>
        <taxon>Castellaniella</taxon>
    </lineage>
</organism>
<accession>A0A7W9TRC3</accession>
<dbReference type="PANTHER" id="PTHR43132:SF2">
    <property type="entry name" value="ARSENICAL RESISTANCE OPERON REPRESSOR ARSR-RELATED"/>
    <property type="match status" value="1"/>
</dbReference>
<evidence type="ECO:0000259" key="4">
    <source>
        <dbReference type="PROSITE" id="PS50987"/>
    </source>
</evidence>
<dbReference type="CDD" id="cd00090">
    <property type="entry name" value="HTH_ARSR"/>
    <property type="match status" value="1"/>
</dbReference>
<dbReference type="PROSITE" id="PS50987">
    <property type="entry name" value="HTH_ARSR_2"/>
    <property type="match status" value="1"/>
</dbReference>
<dbReference type="SMART" id="SM00418">
    <property type="entry name" value="HTH_ARSR"/>
    <property type="match status" value="1"/>
</dbReference>
<evidence type="ECO:0000256" key="3">
    <source>
        <dbReference type="ARBA" id="ARBA00023163"/>
    </source>
</evidence>
<dbReference type="GO" id="GO:0003677">
    <property type="term" value="F:DNA binding"/>
    <property type="evidence" value="ECO:0007669"/>
    <property type="project" value="UniProtKB-KW"/>
</dbReference>
<gene>
    <name evidence="5" type="ORF">HNR28_003539</name>
</gene>
<keyword evidence="2 5" id="KW-0238">DNA-binding</keyword>
<dbReference type="Proteomes" id="UP000541136">
    <property type="component" value="Unassembled WGS sequence"/>
</dbReference>
<reference evidence="5 6" key="1">
    <citation type="submission" date="2020-08" db="EMBL/GenBank/DDBJ databases">
        <title>Genomic Encyclopedia of Type Strains, Phase IV (KMG-IV): sequencing the most valuable type-strain genomes for metagenomic binning, comparative biology and taxonomic classification.</title>
        <authorList>
            <person name="Goeker M."/>
        </authorList>
    </citation>
    <scope>NUCLEOTIDE SEQUENCE [LARGE SCALE GENOMIC DNA]</scope>
    <source>
        <strain evidence="5 6">DSM 12141</strain>
    </source>
</reference>
<evidence type="ECO:0000313" key="5">
    <source>
        <dbReference type="EMBL" id="MBB6085478.1"/>
    </source>
</evidence>
<comment type="caution">
    <text evidence="5">The sequence shown here is derived from an EMBL/GenBank/DDBJ whole genome shotgun (WGS) entry which is preliminary data.</text>
</comment>
<dbReference type="SUPFAM" id="SSF46785">
    <property type="entry name" value="Winged helix' DNA-binding domain"/>
    <property type="match status" value="1"/>
</dbReference>
<dbReference type="NCBIfam" id="NF033788">
    <property type="entry name" value="HTH_metalloreg"/>
    <property type="match status" value="1"/>
</dbReference>
<keyword evidence="3" id="KW-0804">Transcription</keyword>
<evidence type="ECO:0000256" key="1">
    <source>
        <dbReference type="ARBA" id="ARBA00023015"/>
    </source>
</evidence>
<evidence type="ECO:0000313" key="6">
    <source>
        <dbReference type="Proteomes" id="UP000541136"/>
    </source>
</evidence>
<dbReference type="EMBL" id="JACHIB010000028">
    <property type="protein sequence ID" value="MBB6085478.1"/>
    <property type="molecule type" value="Genomic_DNA"/>
</dbReference>
<evidence type="ECO:0000256" key="2">
    <source>
        <dbReference type="ARBA" id="ARBA00023125"/>
    </source>
</evidence>
<dbReference type="AlphaFoldDB" id="A0A7W9TRC3"/>
<dbReference type="InterPro" id="IPR011991">
    <property type="entry name" value="ArsR-like_HTH"/>
</dbReference>
<keyword evidence="1" id="KW-0805">Transcription regulation</keyword>
<protein>
    <submittedName>
        <fullName evidence="5">DNA-binding transcriptional ArsR family regulator</fullName>
    </submittedName>
</protein>
<dbReference type="GO" id="GO:0003700">
    <property type="term" value="F:DNA-binding transcription factor activity"/>
    <property type="evidence" value="ECO:0007669"/>
    <property type="project" value="InterPro"/>
</dbReference>
<dbReference type="InterPro" id="IPR036390">
    <property type="entry name" value="WH_DNA-bd_sf"/>
</dbReference>
<feature type="domain" description="HTH arsR-type" evidence="4">
    <location>
        <begin position="1"/>
        <end position="95"/>
    </location>
</feature>
<proteinExistence type="predicted"/>
<dbReference type="PANTHER" id="PTHR43132">
    <property type="entry name" value="ARSENICAL RESISTANCE OPERON REPRESSOR ARSR-RELATED"/>
    <property type="match status" value="1"/>
</dbReference>
<dbReference type="InterPro" id="IPR036388">
    <property type="entry name" value="WH-like_DNA-bd_sf"/>
</dbReference>
<dbReference type="RefSeq" id="WP_151025232.1">
    <property type="nucleotide sequence ID" value="NZ_JACHIB010000028.1"/>
</dbReference>